<proteinExistence type="inferred from homology"/>
<accession>A0ABT6R617</accession>
<dbReference type="Gene3D" id="6.10.10.10">
    <property type="entry name" value="Flagellar export chaperone, C-terminal domain"/>
    <property type="match status" value="1"/>
</dbReference>
<protein>
    <recommendedName>
        <fullName evidence="2 4">Flagellin</fullName>
    </recommendedName>
</protein>
<evidence type="ECO:0000256" key="3">
    <source>
        <dbReference type="ARBA" id="ARBA00023143"/>
    </source>
</evidence>
<dbReference type="Proteomes" id="UP001243286">
    <property type="component" value="Unassembled WGS sequence"/>
</dbReference>
<evidence type="ECO:0000259" key="5">
    <source>
        <dbReference type="PROSITE" id="PS50234"/>
    </source>
</evidence>
<keyword evidence="6" id="KW-0966">Cell projection</keyword>
<evidence type="ECO:0000313" key="6">
    <source>
        <dbReference type="EMBL" id="MDI3236408.1"/>
    </source>
</evidence>
<evidence type="ECO:0000256" key="1">
    <source>
        <dbReference type="ARBA" id="ARBA00005709"/>
    </source>
</evidence>
<dbReference type="InterPro" id="IPR001492">
    <property type="entry name" value="Flagellin"/>
</dbReference>
<keyword evidence="6" id="KW-0282">Flagellum</keyword>
<dbReference type="InterPro" id="IPR002035">
    <property type="entry name" value="VWF_A"/>
</dbReference>
<comment type="subcellular location">
    <subcellularLocation>
        <location evidence="4">Secreted</location>
    </subcellularLocation>
    <subcellularLocation>
        <location evidence="4">Bacterial flagellum</location>
    </subcellularLocation>
</comment>
<keyword evidence="3 4" id="KW-0975">Bacterial flagellum</keyword>
<dbReference type="Pfam" id="PF00092">
    <property type="entry name" value="VWA"/>
    <property type="match status" value="1"/>
</dbReference>
<organism evidence="6 7">
    <name type="scientific">Exiguobacterium antarcticum</name>
    <dbReference type="NCBI Taxonomy" id="132920"/>
    <lineage>
        <taxon>Bacteria</taxon>
        <taxon>Bacillati</taxon>
        <taxon>Bacillota</taxon>
        <taxon>Bacilli</taxon>
        <taxon>Bacillales</taxon>
        <taxon>Bacillales Family XII. Incertae Sedis</taxon>
        <taxon>Exiguobacterium</taxon>
    </lineage>
</organism>
<evidence type="ECO:0000313" key="7">
    <source>
        <dbReference type="Proteomes" id="UP001243286"/>
    </source>
</evidence>
<dbReference type="Gene3D" id="1.20.1330.10">
    <property type="entry name" value="f41 fragment of flagellin, N-terminal domain"/>
    <property type="match status" value="1"/>
</dbReference>
<comment type="caution">
    <text evidence="6">The sequence shown here is derived from an EMBL/GenBank/DDBJ whole genome shotgun (WGS) entry which is preliminary data.</text>
</comment>
<dbReference type="Pfam" id="PF00700">
    <property type="entry name" value="Flagellin_C"/>
    <property type="match status" value="1"/>
</dbReference>
<sequence length="477" mass="52240">MNVNNSLKIYNNLTQSDAKIRTSMERLSSGLKVNRAADDAAGKAISEAMKAQIRGLETSNRNIRDGLSLLDTAESGMGLIIDPNLARMRELTLQAANGTLTADDRKMIQTELDAIKSSIDDIANNTEFNTKKVLSPPTQFTPGESQSTAIDIVFFIDDSGTMAEEISLVNAGINSFAENLSQYGNVNIGTVSVNTSKPGTLSALNNDPKQVSDYISTHHQSEGGLINVYDQLVDFAPTGEKASDLGYRSNSKKIFVILTDTYDEASNHATRETVAQTLTSNNIQSYLFGINFYGGDASAQNQFQSDDAYTFVNQIYKPQTAADVADNISPGLTDAIIRDAELIEEAIEPIDLQIGPNSGHLLRIDLYDCRSEAIGLTDIRVEDYSSAMKTLDQIDQARELMSHRRTIYGAYTNRLEHALRFSENYQLNLTTSESRIGDADIPKEAQSLAQNQVLLQSAQAMLSQSMKQSEAVLMLLK</sequence>
<keyword evidence="6" id="KW-0969">Cilium</keyword>
<reference evidence="6 7" key="1">
    <citation type="submission" date="2023-04" db="EMBL/GenBank/DDBJ databases">
        <title>Antarctic isolates genomes.</title>
        <authorList>
            <person name="Dimov S.G."/>
        </authorList>
    </citation>
    <scope>NUCLEOTIDE SEQUENCE [LARGE SCALE GENOMIC DNA]</scope>
    <source>
        <strain evidence="6 7">AL19</strain>
    </source>
</reference>
<dbReference type="EMBL" id="JASBQV010000039">
    <property type="protein sequence ID" value="MDI3236408.1"/>
    <property type="molecule type" value="Genomic_DNA"/>
</dbReference>
<comment type="function">
    <text evidence="4">Flagellin is the subunit protein which polymerizes to form the filaments of bacterial flagella.</text>
</comment>
<dbReference type="Pfam" id="PF00669">
    <property type="entry name" value="Flagellin_N"/>
    <property type="match status" value="1"/>
</dbReference>
<dbReference type="InterPro" id="IPR001029">
    <property type="entry name" value="Flagellin_N"/>
</dbReference>
<feature type="domain" description="VWFA" evidence="5">
    <location>
        <begin position="151"/>
        <end position="336"/>
    </location>
</feature>
<evidence type="ECO:0000256" key="4">
    <source>
        <dbReference type="RuleBase" id="RU362073"/>
    </source>
</evidence>
<dbReference type="PANTHER" id="PTHR42792">
    <property type="entry name" value="FLAGELLIN"/>
    <property type="match status" value="1"/>
</dbReference>
<gene>
    <name evidence="6" type="ORF">QK289_15440</name>
</gene>
<keyword evidence="7" id="KW-1185">Reference proteome</keyword>
<dbReference type="PRINTS" id="PR00207">
    <property type="entry name" value="FLAGELLIN"/>
</dbReference>
<dbReference type="InterPro" id="IPR042187">
    <property type="entry name" value="Flagellin_C_sub2"/>
</dbReference>
<name>A0ABT6R617_9BACL</name>
<dbReference type="SUPFAM" id="SSF64518">
    <property type="entry name" value="Phase 1 flagellin"/>
    <property type="match status" value="1"/>
</dbReference>
<dbReference type="PANTHER" id="PTHR42792:SF2">
    <property type="entry name" value="FLAGELLIN"/>
    <property type="match status" value="1"/>
</dbReference>
<dbReference type="InterPro" id="IPR046358">
    <property type="entry name" value="Flagellin_C"/>
</dbReference>
<dbReference type="InterPro" id="IPR036465">
    <property type="entry name" value="vWFA_dom_sf"/>
</dbReference>
<dbReference type="Gene3D" id="3.40.50.410">
    <property type="entry name" value="von Willebrand factor, type A domain"/>
    <property type="match status" value="1"/>
</dbReference>
<keyword evidence="4" id="KW-0964">Secreted</keyword>
<dbReference type="PROSITE" id="PS50234">
    <property type="entry name" value="VWFA"/>
    <property type="match status" value="1"/>
</dbReference>
<evidence type="ECO:0000256" key="2">
    <source>
        <dbReference type="ARBA" id="ARBA00020110"/>
    </source>
</evidence>
<comment type="similarity">
    <text evidence="1 4">Belongs to the bacterial flagellin family.</text>
</comment>